<proteinExistence type="predicted"/>
<dbReference type="RefSeq" id="WP_309047560.1">
    <property type="nucleotide sequence ID" value="NZ_JAUCQJ010000009.1"/>
</dbReference>
<feature type="transmembrane region" description="Helical" evidence="1">
    <location>
        <begin position="63"/>
        <end position="81"/>
    </location>
</feature>
<feature type="transmembrane region" description="Helical" evidence="1">
    <location>
        <begin position="32"/>
        <end position="51"/>
    </location>
</feature>
<evidence type="ECO:0000256" key="1">
    <source>
        <dbReference type="SAM" id="Phobius"/>
    </source>
</evidence>
<keyword evidence="1" id="KW-1133">Transmembrane helix</keyword>
<sequence length="86" mass="9945">MKLEIIFIIISSIISIYLWVGKKSNFVKELSYGFTSVIFSFIAAINIIFLLNKANKDSFDETLYSIIITSLFLLMLLYIIIKNQIK</sequence>
<gene>
    <name evidence="2" type="ORF">QT385_20700</name>
</gene>
<reference evidence="2 3" key="1">
    <citation type="submission" date="2023-06" db="EMBL/GenBank/DDBJ databases">
        <title>Nosocomial Elizabethkingia miricola genome.</title>
        <authorList>
            <person name="Morgado S."/>
            <person name="Fonseca E."/>
            <person name="Freitas F."/>
            <person name="Vicente A.C."/>
        </authorList>
    </citation>
    <scope>NUCLEOTIDE SEQUENCE [LARGE SCALE GENOMIC DNA]</scope>
    <source>
        <strain evidence="2 3">EM15</strain>
    </source>
</reference>
<organism evidence="2 3">
    <name type="scientific">Elizabethkingia miricola</name>
    <name type="common">Chryseobacterium miricola</name>
    <dbReference type="NCBI Taxonomy" id="172045"/>
    <lineage>
        <taxon>Bacteria</taxon>
        <taxon>Pseudomonadati</taxon>
        <taxon>Bacteroidota</taxon>
        <taxon>Flavobacteriia</taxon>
        <taxon>Flavobacteriales</taxon>
        <taxon>Weeksellaceae</taxon>
        <taxon>Elizabethkingia</taxon>
    </lineage>
</organism>
<feature type="transmembrane region" description="Helical" evidence="1">
    <location>
        <begin position="5"/>
        <end position="20"/>
    </location>
</feature>
<comment type="caution">
    <text evidence="2">The sequence shown here is derived from an EMBL/GenBank/DDBJ whole genome shotgun (WGS) entry which is preliminary data.</text>
</comment>
<evidence type="ECO:0000313" key="3">
    <source>
        <dbReference type="Proteomes" id="UP001239265"/>
    </source>
</evidence>
<keyword evidence="1" id="KW-0472">Membrane</keyword>
<dbReference type="Proteomes" id="UP001239265">
    <property type="component" value="Unassembled WGS sequence"/>
</dbReference>
<protein>
    <submittedName>
        <fullName evidence="2">Uncharacterized protein</fullName>
    </submittedName>
</protein>
<feature type="non-terminal residue" evidence="2">
    <location>
        <position position="86"/>
    </location>
</feature>
<dbReference type="AlphaFoldDB" id="A0ABD5BAW8"/>
<evidence type="ECO:0000313" key="2">
    <source>
        <dbReference type="EMBL" id="MDQ8751082.1"/>
    </source>
</evidence>
<dbReference type="EMBL" id="JAUCQJ010000009">
    <property type="protein sequence ID" value="MDQ8751082.1"/>
    <property type="molecule type" value="Genomic_DNA"/>
</dbReference>
<accession>A0ABD5BAW8</accession>
<keyword evidence="1" id="KW-0812">Transmembrane</keyword>
<name>A0ABD5BAW8_ELIMR</name>